<sequence length="514" mass="57504">MSSTTTQKKIVFRNSNRPSSYDIRNLNPFSAIRDTTIKTDRLRDQNTATPVAPTPSPAPRPRESILPSTPAPASAPTPVPTSAPTPVPTSAPTPDPAPAPVPDSVPAAVPDPAPSPVPSEKPTEQPTNHQDEQTSPRRRKYITRPNTPIAENDTPPLETPSVRQTRPQQKDAPAPMTPIPEEATTRFDELTLGLQALMDKVKVIEQELPDPTALAEKEQEIETLHAYIMSLEARHKRGKELLSSREIQILQLQSQLSTERSSAAYLKTELASYEEERAGLEEQVQKGKQAVGRLEEEKRQVNELLHESESSNSLLYEELGASEAENENLVRMLDEANAAIHRLRAEKVEDGLFIQRSQQWLAESEARNNLLEKDAGVAQSDVVNAKKMAEMDEKFQKERDQWSDIFDTQRIQIAKLQDKIMQLQEDIERLHGERAKHVEIENVNQMLRAQVTFLKFQRVTLNRKTTKTECQLIETQDRLAKLQNANESGETSAEEAKAQSQGSISSWLLGGKRS</sequence>
<evidence type="ECO:0000313" key="3">
    <source>
        <dbReference type="EMBL" id="PLB50937.1"/>
    </source>
</evidence>
<dbReference type="Proteomes" id="UP000234275">
    <property type="component" value="Unassembled WGS sequence"/>
</dbReference>
<dbReference type="OrthoDB" id="4506637at2759"/>
<name>A0A2I2GDP3_9EURO</name>
<feature type="coiled-coil region" evidence="1">
    <location>
        <begin position="406"/>
        <end position="433"/>
    </location>
</feature>
<keyword evidence="4" id="KW-1185">Reference proteome</keyword>
<comment type="caution">
    <text evidence="3">The sequence shown here is derived from an EMBL/GenBank/DDBJ whole genome shotgun (WGS) entry which is preliminary data.</text>
</comment>
<accession>A0A2I2GDP3</accession>
<dbReference type="VEuPathDB" id="FungiDB:P170DRAFT_474484"/>
<keyword evidence="1" id="KW-0175">Coiled coil</keyword>
<dbReference type="GeneID" id="36560847"/>
<feature type="region of interest" description="Disordered" evidence="2">
    <location>
        <begin position="1"/>
        <end position="180"/>
    </location>
</feature>
<dbReference type="RefSeq" id="XP_024706239.1">
    <property type="nucleotide sequence ID" value="XM_024853149.1"/>
</dbReference>
<proteinExistence type="predicted"/>
<feature type="region of interest" description="Disordered" evidence="2">
    <location>
        <begin position="483"/>
        <end position="514"/>
    </location>
</feature>
<evidence type="ECO:0000256" key="1">
    <source>
        <dbReference type="SAM" id="Coils"/>
    </source>
</evidence>
<gene>
    <name evidence="3" type="ORF">P170DRAFT_474484</name>
</gene>
<dbReference type="EMBL" id="MSFO01000003">
    <property type="protein sequence ID" value="PLB50937.1"/>
    <property type="molecule type" value="Genomic_DNA"/>
</dbReference>
<reference evidence="3 4" key="1">
    <citation type="submission" date="2016-12" db="EMBL/GenBank/DDBJ databases">
        <title>The genomes of Aspergillus section Nigri reveals drivers in fungal speciation.</title>
        <authorList>
            <consortium name="DOE Joint Genome Institute"/>
            <person name="Vesth T.C."/>
            <person name="Nybo J."/>
            <person name="Theobald S."/>
            <person name="Brandl J."/>
            <person name="Frisvad J.C."/>
            <person name="Nielsen K.F."/>
            <person name="Lyhne E.K."/>
            <person name="Kogle M.E."/>
            <person name="Kuo A."/>
            <person name="Riley R."/>
            <person name="Clum A."/>
            <person name="Nolan M."/>
            <person name="Lipzen A."/>
            <person name="Salamov A."/>
            <person name="Henrissat B."/>
            <person name="Wiebenga A."/>
            <person name="De Vries R.P."/>
            <person name="Grigoriev I.V."/>
            <person name="Mortensen U.H."/>
            <person name="Andersen M.R."/>
            <person name="Baker S.E."/>
        </authorList>
    </citation>
    <scope>NUCLEOTIDE SEQUENCE [LARGE SCALE GENOMIC DNA]</scope>
    <source>
        <strain evidence="3 4">IBT 23096</strain>
    </source>
</reference>
<feature type="compositionally biased region" description="Pro residues" evidence="2">
    <location>
        <begin position="69"/>
        <end position="119"/>
    </location>
</feature>
<protein>
    <submittedName>
        <fullName evidence="3">Uncharacterized protein</fullName>
    </submittedName>
</protein>
<organism evidence="3 4">
    <name type="scientific">Aspergillus steynii IBT 23096</name>
    <dbReference type="NCBI Taxonomy" id="1392250"/>
    <lineage>
        <taxon>Eukaryota</taxon>
        <taxon>Fungi</taxon>
        <taxon>Dikarya</taxon>
        <taxon>Ascomycota</taxon>
        <taxon>Pezizomycotina</taxon>
        <taxon>Eurotiomycetes</taxon>
        <taxon>Eurotiomycetidae</taxon>
        <taxon>Eurotiales</taxon>
        <taxon>Aspergillaceae</taxon>
        <taxon>Aspergillus</taxon>
        <taxon>Aspergillus subgen. Circumdati</taxon>
    </lineage>
</organism>
<feature type="compositionally biased region" description="Basic and acidic residues" evidence="2">
    <location>
        <begin position="35"/>
        <end position="44"/>
    </location>
</feature>
<dbReference type="AlphaFoldDB" id="A0A2I2GDP3"/>
<feature type="coiled-coil region" evidence="1">
    <location>
        <begin position="263"/>
        <end position="346"/>
    </location>
</feature>
<feature type="compositionally biased region" description="Polar residues" evidence="2">
    <location>
        <begin position="1"/>
        <end position="19"/>
    </location>
</feature>
<evidence type="ECO:0000256" key="2">
    <source>
        <dbReference type="SAM" id="MobiDB-lite"/>
    </source>
</evidence>
<evidence type="ECO:0000313" key="4">
    <source>
        <dbReference type="Proteomes" id="UP000234275"/>
    </source>
</evidence>